<keyword evidence="2" id="KW-1185">Reference proteome</keyword>
<dbReference type="InterPro" id="IPR018330">
    <property type="entry name" value="RecT_fam"/>
</dbReference>
<gene>
    <name evidence="1" type="ORF">H0A36_25330</name>
</gene>
<protein>
    <submittedName>
        <fullName evidence="1">Recombinase RecT</fullName>
    </submittedName>
</protein>
<name>A0A853IJT5_9GAMM</name>
<sequence>MNQITANTTNVAQIKPQARQDLFSLAPQNLQEAMHFAELIANSGMVPKDFRNNPGNVLVAVQMGAELGLPPTQALQNIAVINNRPSLWGDAVLAVCKGSPLCEYVRERWDDQTKTATCIAKRRGDDEEVIRTFSFEDAKRAGLLGKQGPWSQYPQRMAAMRARSWAVRDAFPDLLRGIAVREEQIDAVEKDVTPAKPAKQQDRTSQLLAKIAPEPEANQAETDLQNILTAINSSVELSELDEIVNAAANLPDDLKEQARQAYGIKKKELKNN</sequence>
<proteinExistence type="predicted"/>
<evidence type="ECO:0000313" key="1">
    <source>
        <dbReference type="EMBL" id="NYZ69345.1"/>
    </source>
</evidence>
<organism evidence="1 2">
    <name type="scientific">Spartinivicinus marinus</name>
    <dbReference type="NCBI Taxonomy" id="2994442"/>
    <lineage>
        <taxon>Bacteria</taxon>
        <taxon>Pseudomonadati</taxon>
        <taxon>Pseudomonadota</taxon>
        <taxon>Gammaproteobacteria</taxon>
        <taxon>Oceanospirillales</taxon>
        <taxon>Zooshikellaceae</taxon>
        <taxon>Spartinivicinus</taxon>
    </lineage>
</organism>
<reference evidence="1 2" key="1">
    <citation type="submission" date="2020-07" db="EMBL/GenBank/DDBJ databases">
        <title>Endozoicomonas sp. nov., isolated from sediment.</title>
        <authorList>
            <person name="Gu T."/>
        </authorList>
    </citation>
    <scope>NUCLEOTIDE SEQUENCE [LARGE SCALE GENOMIC DNA]</scope>
    <source>
        <strain evidence="1 2">SM1973</strain>
    </source>
</reference>
<dbReference type="GO" id="GO:0003677">
    <property type="term" value="F:DNA binding"/>
    <property type="evidence" value="ECO:0007669"/>
    <property type="project" value="InterPro"/>
</dbReference>
<evidence type="ECO:0000313" key="2">
    <source>
        <dbReference type="Proteomes" id="UP000569732"/>
    </source>
</evidence>
<comment type="caution">
    <text evidence="1">The sequence shown here is derived from an EMBL/GenBank/DDBJ whole genome shotgun (WGS) entry which is preliminary data.</text>
</comment>
<dbReference type="EMBL" id="JACCKB010000076">
    <property type="protein sequence ID" value="NYZ69345.1"/>
    <property type="molecule type" value="Genomic_DNA"/>
</dbReference>
<dbReference type="Proteomes" id="UP000569732">
    <property type="component" value="Unassembled WGS sequence"/>
</dbReference>
<dbReference type="GO" id="GO:0006259">
    <property type="term" value="P:DNA metabolic process"/>
    <property type="evidence" value="ECO:0007669"/>
    <property type="project" value="InterPro"/>
</dbReference>
<dbReference type="AlphaFoldDB" id="A0A853IJT5"/>
<dbReference type="RefSeq" id="WP_180571339.1">
    <property type="nucleotide sequence ID" value="NZ_JACCKB010000076.1"/>
</dbReference>
<dbReference type="Pfam" id="PF03837">
    <property type="entry name" value="RecT"/>
    <property type="match status" value="1"/>
</dbReference>
<accession>A0A853IJT5</accession>